<accession>A0AA46S9N6</accession>
<protein>
    <submittedName>
        <fullName evidence="1">Uncharacterized protein</fullName>
    </submittedName>
</protein>
<dbReference type="AlphaFoldDB" id="A0AA46S9N6"/>
<dbReference type="SUPFAM" id="SSF69279">
    <property type="entry name" value="Phage tail proteins"/>
    <property type="match status" value="1"/>
</dbReference>
<evidence type="ECO:0000313" key="1">
    <source>
        <dbReference type="EMBL" id="UYF76590.1"/>
    </source>
</evidence>
<name>A0AA46S9N6_9GAMM</name>
<dbReference type="RefSeq" id="WP_263503759.1">
    <property type="nucleotide sequence ID" value="NZ_CP089044.1"/>
</dbReference>
<dbReference type="EMBL" id="CP089044">
    <property type="protein sequence ID" value="UYF76590.1"/>
    <property type="molecule type" value="Genomic_DNA"/>
</dbReference>
<gene>
    <name evidence="1" type="ORF">LSO58_06855</name>
</gene>
<proteinExistence type="predicted"/>
<sequence length="329" mass="36244">MGLKPCFQVVANGSDISQTIFQLFESISITDKTGIESDAFEITLIDDPANPIAMPARGAELQISMGYDDVLLPMGMFVVDEIELSGPPEKMIIRGHAAVQTESKGGKTSLQSQKSRTWPKDTTIGSAVMKIAAEHNLTYLVSETLTNIKLPQLAQSDESDLSFLMRLAKRYDAICKPANGKLLFVKRGEIKLDPIELTRYEVGRWSMTRSSRDNTGTVIAYWHEKVKAKKHEVKLGDGEPVRRLRHHYPDEKSAQAAAQAALDESKRNEDKLLLELPGDPTFSAESPLALSGFRDGIDGDWVIDSVTHTINKSVGFSASVEALKNINEV</sequence>
<evidence type="ECO:0000313" key="2">
    <source>
        <dbReference type="Proteomes" id="UP001164081"/>
    </source>
</evidence>
<dbReference type="Pfam" id="PF05954">
    <property type="entry name" value="Phage_GPD"/>
    <property type="match status" value="1"/>
</dbReference>
<reference evidence="1" key="1">
    <citation type="journal article" date="2022" name="J Glob Antimicrob Resist">
        <title>Comparative analysis of IMP-4- and OXA-58-containing plasmids of three carbapenemase-producing Acinetobacter ursingii strains in the Netherlands.</title>
        <authorList>
            <person name="Hendrickx A.P.A."/>
            <person name="Schade R.P."/>
            <person name="Landman F."/>
            <person name="Bosch T."/>
            <person name="Schouls L.M."/>
            <person name="van Dijk K."/>
        </authorList>
    </citation>
    <scope>NUCLEOTIDE SEQUENCE</scope>
    <source>
        <strain evidence="1">RIVM_C010761</strain>
    </source>
</reference>
<dbReference type="Proteomes" id="UP001164081">
    <property type="component" value="Chromosome"/>
</dbReference>
<organism evidence="1 2">
    <name type="scientific">Acinetobacter ursingii</name>
    <dbReference type="NCBI Taxonomy" id="108980"/>
    <lineage>
        <taxon>Bacteria</taxon>
        <taxon>Pseudomonadati</taxon>
        <taxon>Pseudomonadota</taxon>
        <taxon>Gammaproteobacteria</taxon>
        <taxon>Moraxellales</taxon>
        <taxon>Moraxellaceae</taxon>
        <taxon>Acinetobacter</taxon>
    </lineage>
</organism>